<dbReference type="NCBIfam" id="NF002320">
    <property type="entry name" value="PRK01259.1"/>
    <property type="match status" value="1"/>
</dbReference>
<keyword evidence="12" id="KW-0963">Cytoplasm</keyword>
<comment type="cofactor">
    <cofactor evidence="12">
        <name>Mg(2+)</name>
        <dbReference type="ChEBI" id="CHEBI:18420"/>
    </cofactor>
    <text evidence="12">Binds 2 Mg(2+) ions per subunit.</text>
</comment>
<dbReference type="InterPro" id="IPR029057">
    <property type="entry name" value="PRTase-like"/>
</dbReference>
<dbReference type="GO" id="GO:0004749">
    <property type="term" value="F:ribose phosphate diphosphokinase activity"/>
    <property type="evidence" value="ECO:0007669"/>
    <property type="project" value="UniProtKB-UniRule"/>
</dbReference>
<evidence type="ECO:0000259" key="13">
    <source>
        <dbReference type="Pfam" id="PF13793"/>
    </source>
</evidence>
<dbReference type="GO" id="GO:0006015">
    <property type="term" value="P:5-phosphoribose 1-diphosphate biosynthetic process"/>
    <property type="evidence" value="ECO:0007669"/>
    <property type="project" value="UniProtKB-UniRule"/>
</dbReference>
<organism evidence="14 15">
    <name type="scientific">Lacticaseibacillus paracasei NRIC 0644</name>
    <dbReference type="NCBI Taxonomy" id="1435038"/>
    <lineage>
        <taxon>Bacteria</taxon>
        <taxon>Bacillati</taxon>
        <taxon>Bacillota</taxon>
        <taxon>Bacilli</taxon>
        <taxon>Lactobacillales</taxon>
        <taxon>Lactobacillaceae</taxon>
        <taxon>Lacticaseibacillus</taxon>
    </lineage>
</organism>
<evidence type="ECO:0000256" key="8">
    <source>
        <dbReference type="ARBA" id="ARBA00022842"/>
    </source>
</evidence>
<evidence type="ECO:0000256" key="9">
    <source>
        <dbReference type="ARBA" id="ARBA00049535"/>
    </source>
</evidence>
<evidence type="ECO:0000256" key="2">
    <source>
        <dbReference type="ARBA" id="ARBA00022679"/>
    </source>
</evidence>
<dbReference type="GO" id="GO:0006164">
    <property type="term" value="P:purine nucleotide biosynthetic process"/>
    <property type="evidence" value="ECO:0007669"/>
    <property type="project" value="TreeGrafter"/>
</dbReference>
<dbReference type="FunFam" id="3.40.50.2020:FF:000001">
    <property type="entry name" value="Ribose-phosphate pyrophosphokinase"/>
    <property type="match status" value="1"/>
</dbReference>
<comment type="caution">
    <text evidence="14">The sequence shown here is derived from an EMBL/GenBank/DDBJ whole genome shotgun (WGS) entry which is preliminary data.</text>
</comment>
<dbReference type="PROSITE" id="PS00114">
    <property type="entry name" value="PRPP_SYNTHASE"/>
    <property type="match status" value="1"/>
</dbReference>
<dbReference type="UniPathway" id="UPA00087">
    <property type="reaction ID" value="UER00172"/>
</dbReference>
<sequence length="328" mass="35969">MEEHMSEQYGDPRLKIFALNSNKPLAEKIAAEVGVKLGKSSVKRFSDGEIQINIEESIRGDDVYLIQSTSSPVNDNLMELLIMIDALRRASAHTINVVMPYYGYARQDRKARSREPITAKLVANMLERAGATRVLALDLHAAQIQGFFDIPVDHLVGAPLLADYFLRNHYDGADTVVVSPDHGGVTRARKLAEFLKAPIAIIDKRRPRPNVAEVMNIVGNVTGKQCIIIDDMIDTAGTITLAAQALKDAGATEVLVAATHAIFSGPAVERLTHSAIEKVVVTDSINLPADKHMDKLDVVSVGPLMGRAIMRIQENRSVTPLFENRFTK</sequence>
<evidence type="ECO:0000256" key="1">
    <source>
        <dbReference type="ARBA" id="ARBA00004996"/>
    </source>
</evidence>
<feature type="binding site" evidence="12">
    <location>
        <position position="230"/>
    </location>
    <ligand>
        <name>D-ribose 5-phosphate</name>
        <dbReference type="ChEBI" id="CHEBI:78346"/>
    </ligand>
</feature>
<dbReference type="GO" id="GO:0005524">
    <property type="term" value="F:ATP binding"/>
    <property type="evidence" value="ECO:0007669"/>
    <property type="project" value="UniProtKB-KW"/>
</dbReference>
<feature type="binding site" evidence="12">
    <location>
        <position position="140"/>
    </location>
    <ligand>
        <name>Mg(2+)</name>
        <dbReference type="ChEBI" id="CHEBI:18420"/>
    </ligand>
</feature>
<dbReference type="GO" id="GO:0005737">
    <property type="term" value="C:cytoplasm"/>
    <property type="evidence" value="ECO:0007669"/>
    <property type="project" value="UniProtKB-SubCell"/>
</dbReference>
<evidence type="ECO:0000256" key="3">
    <source>
        <dbReference type="ARBA" id="ARBA00022723"/>
    </source>
</evidence>
<dbReference type="NCBIfam" id="NF002618">
    <property type="entry name" value="PRK02269.1"/>
    <property type="match status" value="1"/>
</dbReference>
<dbReference type="CDD" id="cd06223">
    <property type="entry name" value="PRTases_typeI"/>
    <property type="match status" value="1"/>
</dbReference>
<protein>
    <recommendedName>
        <fullName evidence="12">Ribose-phosphate pyrophosphokinase</fullName>
        <shortName evidence="12">RPPK</shortName>
        <ecNumber evidence="12">2.7.6.1</ecNumber>
    </recommendedName>
    <alternativeName>
        <fullName evidence="12">5-phospho-D-ribosyl alpha-1-diphosphate synthase</fullName>
    </alternativeName>
    <alternativeName>
        <fullName evidence="12">Phosphoribosyl diphosphate synthase</fullName>
    </alternativeName>
    <alternativeName>
        <fullName evidence="12">Phosphoribosyl pyrophosphate synthase</fullName>
        <shortName evidence="12">P-Rib-PP synthase</shortName>
        <shortName evidence="12">PRPP synthase</shortName>
        <shortName evidence="12">PRPPase</shortName>
    </alternativeName>
</protein>
<evidence type="ECO:0000313" key="14">
    <source>
        <dbReference type="EMBL" id="GAN37359.1"/>
    </source>
</evidence>
<dbReference type="EMBL" id="BAYM01000151">
    <property type="protein sequence ID" value="GAN37359.1"/>
    <property type="molecule type" value="Genomic_DNA"/>
</dbReference>
<comment type="subunit">
    <text evidence="12">Homohexamer.</text>
</comment>
<accession>A0A0C9PYV0</accession>
<dbReference type="GO" id="GO:0016301">
    <property type="term" value="F:kinase activity"/>
    <property type="evidence" value="ECO:0007669"/>
    <property type="project" value="UniProtKB-KW"/>
</dbReference>
<keyword evidence="2 12" id="KW-0808">Transferase</keyword>
<dbReference type="SMART" id="SM01400">
    <property type="entry name" value="Pribosyltran_N"/>
    <property type="match status" value="1"/>
</dbReference>
<keyword evidence="8 12" id="KW-0460">Magnesium</keyword>
<dbReference type="PANTHER" id="PTHR10210">
    <property type="entry name" value="RIBOSE-PHOSPHATE DIPHOSPHOKINASE FAMILY MEMBER"/>
    <property type="match status" value="1"/>
</dbReference>
<evidence type="ECO:0000256" key="6">
    <source>
        <dbReference type="ARBA" id="ARBA00022777"/>
    </source>
</evidence>
<comment type="subcellular location">
    <subcellularLocation>
        <location evidence="12">Cytoplasm</location>
    </subcellularLocation>
</comment>
<evidence type="ECO:0000256" key="5">
    <source>
        <dbReference type="ARBA" id="ARBA00022741"/>
    </source>
</evidence>
<dbReference type="GO" id="GO:0002189">
    <property type="term" value="C:ribose phosphate diphosphokinase complex"/>
    <property type="evidence" value="ECO:0007669"/>
    <property type="project" value="TreeGrafter"/>
</dbReference>
<dbReference type="NCBIfam" id="TIGR01251">
    <property type="entry name" value="ribP_PPkin"/>
    <property type="match status" value="1"/>
</dbReference>
<gene>
    <name evidence="12" type="primary">prs</name>
    <name evidence="14" type="ORF">LC0644_1948</name>
</gene>
<dbReference type="SUPFAM" id="SSF53271">
    <property type="entry name" value="PRTase-like"/>
    <property type="match status" value="1"/>
</dbReference>
<dbReference type="Pfam" id="PF14572">
    <property type="entry name" value="Pribosyl_synth"/>
    <property type="match status" value="1"/>
</dbReference>
<dbReference type="InterPro" id="IPR029099">
    <property type="entry name" value="Pribosyltran_N"/>
</dbReference>
<dbReference type="InterPro" id="IPR000842">
    <property type="entry name" value="PRib_PP_synth_CS"/>
</dbReference>
<dbReference type="GO" id="GO:0009156">
    <property type="term" value="P:ribonucleoside monophosphate biosynthetic process"/>
    <property type="evidence" value="ECO:0007669"/>
    <property type="project" value="InterPro"/>
</dbReference>
<evidence type="ECO:0000313" key="15">
    <source>
        <dbReference type="Proteomes" id="UP000032552"/>
    </source>
</evidence>
<feature type="active site" evidence="12">
    <location>
        <position position="204"/>
    </location>
</feature>
<keyword evidence="6 12" id="KW-0418">Kinase</keyword>
<comment type="pathway">
    <text evidence="1 12">Metabolic intermediate biosynthesis; 5-phospho-alpha-D-ribose 1-diphosphate biosynthesis; 5-phospho-alpha-D-ribose 1-diphosphate from D-ribose 5-phosphate (route I): step 1/1.</text>
</comment>
<evidence type="ECO:0000256" key="7">
    <source>
        <dbReference type="ARBA" id="ARBA00022840"/>
    </source>
</evidence>
<proteinExistence type="inferred from homology"/>
<dbReference type="EC" id="2.7.6.1" evidence="12"/>
<evidence type="ECO:0000256" key="12">
    <source>
        <dbReference type="HAMAP-Rule" id="MF_00583"/>
    </source>
</evidence>
<feature type="binding site" evidence="12">
    <location>
        <begin position="47"/>
        <end position="49"/>
    </location>
    <ligand>
        <name>ATP</name>
        <dbReference type="ChEBI" id="CHEBI:30616"/>
    </ligand>
</feature>
<feature type="binding site" evidence="12">
    <location>
        <begin position="106"/>
        <end position="107"/>
    </location>
    <ligand>
        <name>ATP</name>
        <dbReference type="ChEBI" id="CHEBI:30616"/>
    </ligand>
</feature>
<comment type="catalytic activity">
    <reaction evidence="9 12">
        <text>D-ribose 5-phosphate + ATP = 5-phospho-alpha-D-ribose 1-diphosphate + AMP + H(+)</text>
        <dbReference type="Rhea" id="RHEA:15609"/>
        <dbReference type="ChEBI" id="CHEBI:15378"/>
        <dbReference type="ChEBI" id="CHEBI:30616"/>
        <dbReference type="ChEBI" id="CHEBI:58017"/>
        <dbReference type="ChEBI" id="CHEBI:78346"/>
        <dbReference type="ChEBI" id="CHEBI:456215"/>
        <dbReference type="EC" id="2.7.6.1"/>
    </reaction>
</comment>
<evidence type="ECO:0000256" key="11">
    <source>
        <dbReference type="ARBA" id="ARBA00061444"/>
    </source>
</evidence>
<comment type="similarity">
    <text evidence="11 12">Belongs to the ribose-phosphate pyrophosphokinase family. Class I subfamily.</text>
</comment>
<keyword evidence="7 12" id="KW-0067">ATP-binding</keyword>
<keyword evidence="4 12" id="KW-0545">Nucleotide biosynthesis</keyword>
<evidence type="ECO:0000256" key="4">
    <source>
        <dbReference type="ARBA" id="ARBA00022727"/>
    </source>
</evidence>
<keyword evidence="3 12" id="KW-0479">Metal-binding</keyword>
<name>A0A0C9PYV0_LACPA</name>
<feature type="binding site" evidence="12">
    <location>
        <position position="206"/>
    </location>
    <ligand>
        <name>D-ribose 5-phosphate</name>
        <dbReference type="ChEBI" id="CHEBI:78346"/>
    </ligand>
</feature>
<reference evidence="15" key="1">
    <citation type="submission" date="2014-05" db="EMBL/GenBank/DDBJ databases">
        <title>Whole genome sequencing of Lactobacillus casei NRIC0644.</title>
        <authorList>
            <person name="Atarashi H."/>
            <person name="Yoshida Y."/>
            <person name="Fujimura S."/>
            <person name="Tanaka N."/>
            <person name="Shiwa Y."/>
            <person name="Yoshikawa H."/>
            <person name="Okada S."/>
            <person name="Nakagawa J."/>
        </authorList>
    </citation>
    <scope>NUCLEOTIDE SEQUENCE [LARGE SCALE GENOMIC DNA]</scope>
    <source>
        <strain evidence="15">NRIC0644</strain>
    </source>
</reference>
<dbReference type="HAMAP" id="MF_00583_B">
    <property type="entry name" value="RibP_PPkinase_B"/>
    <property type="match status" value="1"/>
</dbReference>
<feature type="binding site" evidence="12">
    <location>
        <position position="181"/>
    </location>
    <ligand>
        <name>Mg(2+)</name>
        <dbReference type="ChEBI" id="CHEBI:18420"/>
    </ligand>
</feature>
<dbReference type="Pfam" id="PF13793">
    <property type="entry name" value="Pribosyltran_N"/>
    <property type="match status" value="1"/>
</dbReference>
<dbReference type="GO" id="GO:0000287">
    <property type="term" value="F:magnesium ion binding"/>
    <property type="evidence" value="ECO:0007669"/>
    <property type="project" value="UniProtKB-UniRule"/>
</dbReference>
<dbReference type="InterPro" id="IPR005946">
    <property type="entry name" value="Rib-P_diPkinase"/>
</dbReference>
<keyword evidence="5 12" id="KW-0547">Nucleotide-binding</keyword>
<dbReference type="AlphaFoldDB" id="A0A0C9PYV0"/>
<evidence type="ECO:0000256" key="10">
    <source>
        <dbReference type="ARBA" id="ARBA00054914"/>
    </source>
</evidence>
<dbReference type="InterPro" id="IPR000836">
    <property type="entry name" value="PRTase_dom"/>
</dbReference>
<feature type="binding site" evidence="12">
    <location>
        <begin position="234"/>
        <end position="238"/>
    </location>
    <ligand>
        <name>D-ribose 5-phosphate</name>
        <dbReference type="ChEBI" id="CHEBI:78346"/>
    </ligand>
</feature>
<feature type="domain" description="Ribose-phosphate pyrophosphokinase N-terminal" evidence="13">
    <location>
        <begin position="14"/>
        <end position="130"/>
    </location>
</feature>
<comment type="function">
    <text evidence="10 12">Involved in the biosynthesis of the central metabolite phospho-alpha-D-ribosyl-1-pyrophosphate (PRPP) via the transfer of pyrophosphoryl group from ATP to 1-hydroxyl of ribose-5-phosphate (Rib-5-P).</text>
</comment>
<dbReference type="Gene3D" id="3.40.50.2020">
    <property type="match status" value="2"/>
</dbReference>
<dbReference type="PANTHER" id="PTHR10210:SF41">
    <property type="entry name" value="RIBOSE-PHOSPHATE PYROPHOSPHOKINASE 1, CHLOROPLASTIC"/>
    <property type="match status" value="1"/>
</dbReference>
<dbReference type="Proteomes" id="UP000032552">
    <property type="component" value="Unassembled WGS sequence"/>
</dbReference>
<dbReference type="InterPro" id="IPR037515">
    <property type="entry name" value="Rib-P_diPkinase_bac"/>
</dbReference>